<reference evidence="2" key="2">
    <citation type="submission" date="2020-05" db="UniProtKB">
        <authorList>
            <consortium name="EnsemblMetazoa"/>
        </authorList>
    </citation>
    <scope>IDENTIFICATION</scope>
</reference>
<dbReference type="AlphaFoldDB" id="A0A084VGZ3"/>
<dbReference type="VEuPathDB" id="VectorBase:ASIC004452"/>
<dbReference type="EMBL" id="KE524840">
    <property type="protein sequence ID" value="KFB37237.1"/>
    <property type="molecule type" value="Genomic_DNA"/>
</dbReference>
<organism evidence="1">
    <name type="scientific">Anopheles sinensis</name>
    <name type="common">Mosquito</name>
    <dbReference type="NCBI Taxonomy" id="74873"/>
    <lineage>
        <taxon>Eukaryota</taxon>
        <taxon>Metazoa</taxon>
        <taxon>Ecdysozoa</taxon>
        <taxon>Arthropoda</taxon>
        <taxon>Hexapoda</taxon>
        <taxon>Insecta</taxon>
        <taxon>Pterygota</taxon>
        <taxon>Neoptera</taxon>
        <taxon>Endopterygota</taxon>
        <taxon>Diptera</taxon>
        <taxon>Nematocera</taxon>
        <taxon>Culicoidea</taxon>
        <taxon>Culicidae</taxon>
        <taxon>Anophelinae</taxon>
        <taxon>Anopheles</taxon>
    </lineage>
</organism>
<accession>A0A084VGZ3</accession>
<reference evidence="1 3" key="1">
    <citation type="journal article" date="2014" name="BMC Genomics">
        <title>Genome sequence of Anopheles sinensis provides insight into genetics basis of mosquito competence for malaria parasites.</title>
        <authorList>
            <person name="Zhou D."/>
            <person name="Zhang D."/>
            <person name="Ding G."/>
            <person name="Shi L."/>
            <person name="Hou Q."/>
            <person name="Ye Y."/>
            <person name="Xu Y."/>
            <person name="Zhou H."/>
            <person name="Xiong C."/>
            <person name="Li S."/>
            <person name="Yu J."/>
            <person name="Hong S."/>
            <person name="Yu X."/>
            <person name="Zou P."/>
            <person name="Chen C."/>
            <person name="Chang X."/>
            <person name="Wang W."/>
            <person name="Lv Y."/>
            <person name="Sun Y."/>
            <person name="Ma L."/>
            <person name="Shen B."/>
            <person name="Zhu C."/>
        </authorList>
    </citation>
    <scope>NUCLEOTIDE SEQUENCE [LARGE SCALE GENOMIC DNA]</scope>
</reference>
<proteinExistence type="predicted"/>
<protein>
    <submittedName>
        <fullName evidence="1 2">Uncharacterized protein</fullName>
    </submittedName>
</protein>
<dbReference type="Proteomes" id="UP000030765">
    <property type="component" value="Unassembled WGS sequence"/>
</dbReference>
<dbReference type="EnsemblMetazoa" id="ASIC004452-RA">
    <property type="protein sequence ID" value="ASIC004452-PA"/>
    <property type="gene ID" value="ASIC004452"/>
</dbReference>
<evidence type="ECO:0000313" key="2">
    <source>
        <dbReference type="EnsemblMetazoa" id="ASIC004452-PA"/>
    </source>
</evidence>
<gene>
    <name evidence="1" type="ORF">ZHAS_00004452</name>
</gene>
<evidence type="ECO:0000313" key="1">
    <source>
        <dbReference type="EMBL" id="KFB37237.1"/>
    </source>
</evidence>
<name>A0A084VGZ3_ANOSI</name>
<evidence type="ECO:0000313" key="3">
    <source>
        <dbReference type="Proteomes" id="UP000030765"/>
    </source>
</evidence>
<sequence length="98" mass="10291">MMMYCASGERETSAASSSPFTELSAQSELDGLCVCCVPFYLSLPASVYQCQSSKAEAQRPSDAAMGASPSPVDAPDAYACSIGDKRCYINDSARARAS</sequence>
<dbReference type="EMBL" id="ATLV01013117">
    <property type="status" value="NOT_ANNOTATED_CDS"/>
    <property type="molecule type" value="Genomic_DNA"/>
</dbReference>
<keyword evidence="3" id="KW-1185">Reference proteome</keyword>